<dbReference type="InterPro" id="IPR040256">
    <property type="entry name" value="At4g02000-like"/>
</dbReference>
<keyword evidence="3" id="KW-1185">Reference proteome</keyword>
<name>A0AAD8SAT9_LOLMU</name>
<organism evidence="2 3">
    <name type="scientific">Lolium multiflorum</name>
    <name type="common">Italian ryegrass</name>
    <name type="synonym">Lolium perenne subsp. multiflorum</name>
    <dbReference type="NCBI Taxonomy" id="4521"/>
    <lineage>
        <taxon>Eukaryota</taxon>
        <taxon>Viridiplantae</taxon>
        <taxon>Streptophyta</taxon>
        <taxon>Embryophyta</taxon>
        <taxon>Tracheophyta</taxon>
        <taxon>Spermatophyta</taxon>
        <taxon>Magnoliopsida</taxon>
        <taxon>Liliopsida</taxon>
        <taxon>Poales</taxon>
        <taxon>Poaceae</taxon>
        <taxon>BOP clade</taxon>
        <taxon>Pooideae</taxon>
        <taxon>Poodae</taxon>
        <taxon>Poeae</taxon>
        <taxon>Poeae Chloroplast Group 2 (Poeae type)</taxon>
        <taxon>Loliodinae</taxon>
        <taxon>Loliinae</taxon>
        <taxon>Lolium</taxon>
    </lineage>
</organism>
<protein>
    <recommendedName>
        <fullName evidence="4">Reverse transcriptase domain-containing protein</fullName>
    </recommendedName>
</protein>
<feature type="compositionally biased region" description="Basic and acidic residues" evidence="1">
    <location>
        <begin position="1"/>
        <end position="13"/>
    </location>
</feature>
<evidence type="ECO:0000256" key="1">
    <source>
        <dbReference type="SAM" id="MobiDB-lite"/>
    </source>
</evidence>
<feature type="region of interest" description="Disordered" evidence="1">
    <location>
        <begin position="1"/>
        <end position="86"/>
    </location>
</feature>
<evidence type="ECO:0000313" key="3">
    <source>
        <dbReference type="Proteomes" id="UP001231189"/>
    </source>
</evidence>
<dbReference type="AlphaFoldDB" id="A0AAD8SAT9"/>
<evidence type="ECO:0000313" key="2">
    <source>
        <dbReference type="EMBL" id="KAK1648011.1"/>
    </source>
</evidence>
<gene>
    <name evidence="2" type="ORF">QYE76_065816</name>
</gene>
<sequence length="642" mass="74344">MDSRPIARTESSHRRSSRSPTPYEEETPAVARPRTTSFDSGQIKEPADRRGNFPKPKPSTHMAAPEADNTTPMAEDGFDDNSGEPAVDADCAEKEAQIGEEDEEILEEVDWVRPVEFEEDDEEDLDATVGRWTALARYVSRRRYSARTMFDELGSVWRTEQKMTYKDLGDNLFQLDFYGEADYRFVIKGGTWHHRHDAVIVVPFGREQSATEARPLAFPIWVRVYDLPRKLMTRKKGTTLMEQLGEVMEVDTDDGEQASGPFLRVRVRWPVRQPLVYTLPVREEHRSQTIRRYEIMWEREPSLAATVEEAWSRRVGVQDLGDICSSLRTVMGSLYDWKKQHFKPVSKEIEKKRKMLAELLPLVDDESANARKKIQGEMDELLCREELMWLQRSRVAWLREGDRNTRYFHCKASWRRKKNKISKLKHADGTWTEDTKELGDMATSFFQQLYTRDDNIDPSELLDLFSPHVDDDMNAILCAPFSEKEISDALFQIGPLKAPGPDGFPARFLQRNWNLLQGILLRQCRPFSVLGCCQMRLITDNAFMAFECFHAIQSNSADRSKFCAYKLDTAKAYDRVDWRYLEGVMAKLGFHNTWIRWIMQCVTTVRYSVRLFGHALDTFTGYAKAIRFLHTCSCLWPTVSLA</sequence>
<evidence type="ECO:0008006" key="4">
    <source>
        <dbReference type="Google" id="ProtNLM"/>
    </source>
</evidence>
<comment type="caution">
    <text evidence="2">The sequence shown here is derived from an EMBL/GenBank/DDBJ whole genome shotgun (WGS) entry which is preliminary data.</text>
</comment>
<reference evidence="2" key="1">
    <citation type="submission" date="2023-07" db="EMBL/GenBank/DDBJ databases">
        <title>A chromosome-level genome assembly of Lolium multiflorum.</title>
        <authorList>
            <person name="Chen Y."/>
            <person name="Copetti D."/>
            <person name="Kolliker R."/>
            <person name="Studer B."/>
        </authorList>
    </citation>
    <scope>NUCLEOTIDE SEQUENCE</scope>
    <source>
        <strain evidence="2">02402/16</strain>
        <tissue evidence="2">Leaf</tissue>
    </source>
</reference>
<dbReference type="PANTHER" id="PTHR31286">
    <property type="entry name" value="GLYCINE-RICH CELL WALL STRUCTURAL PROTEIN 1.8-LIKE"/>
    <property type="match status" value="1"/>
</dbReference>
<proteinExistence type="predicted"/>
<dbReference type="Proteomes" id="UP001231189">
    <property type="component" value="Unassembled WGS sequence"/>
</dbReference>
<accession>A0AAD8SAT9</accession>
<dbReference type="PANTHER" id="PTHR31286:SF166">
    <property type="entry name" value="OS01G0177800 PROTEIN"/>
    <property type="match status" value="1"/>
</dbReference>
<dbReference type="EMBL" id="JAUUTY010000004">
    <property type="protein sequence ID" value="KAK1648011.1"/>
    <property type="molecule type" value="Genomic_DNA"/>
</dbReference>